<sequence length="531" mass="56712">MKSVLYRLPFPAWPARFRNLLRPGWLGDVLSGAALALLLFLPAAAGILAPLPLAALHRRLARSPNSRMAFRHAFTFALAFFALHLAWLPLSMAGILGPLGGALTVLVLPAAALTWAAPLALTRWVFGARTLLALPFMWVILEALRAKGPLAFPWGAPGYALTDTPLAPLASLGGVSLLTLLVTVTASALAALGSRRHPGVVLALLAVWSVALLWGWRGAPAVPPPTRTAVLVQGAIDPRVKAQGRTLEELNVYLGLTRRALGRGPADLVVWPETASPLPASDPRVLGPLRNLGVPVLLGAPGDVPGQARNSAYGVDGRVTGRQDKRVLVPFGESLPFAKALGFLYTPLLSRLGMPGYISATPGRALNVLPLRDLRAGVSICYESVFPALSRQTVRAGANLLVVMSNDAWFGRGPGAEQHFRLGRLRAIETGRYLLRAGNDGVSAVVDPWGRVVFRAPRGERAAYRAPFGVASTLTPFVRYGDWTLAGSVVFLLALLHGRFRGMKKLEVPGPWLIGGEDHALGRADHAEDRY</sequence>
<evidence type="ECO:0000256" key="3">
    <source>
        <dbReference type="ARBA" id="ARBA00022679"/>
    </source>
</evidence>
<evidence type="ECO:0000256" key="6">
    <source>
        <dbReference type="ARBA" id="ARBA00023136"/>
    </source>
</evidence>
<keyword evidence="6 8" id="KW-0472">Membrane</keyword>
<dbReference type="EC" id="2.3.1.269" evidence="8"/>
<dbReference type="CDD" id="cd07571">
    <property type="entry name" value="ALP_N-acyl_transferase"/>
    <property type="match status" value="1"/>
</dbReference>
<organism evidence="10 11">
    <name type="scientific">Deinococcus carri</name>
    <dbReference type="NCBI Taxonomy" id="1211323"/>
    <lineage>
        <taxon>Bacteria</taxon>
        <taxon>Thermotogati</taxon>
        <taxon>Deinococcota</taxon>
        <taxon>Deinococci</taxon>
        <taxon>Deinococcales</taxon>
        <taxon>Deinococcaceae</taxon>
        <taxon>Deinococcus</taxon>
    </lineage>
</organism>
<comment type="subcellular location">
    <subcellularLocation>
        <location evidence="1 8">Cell membrane</location>
        <topology evidence="1 8">Multi-pass membrane protein</topology>
    </subcellularLocation>
</comment>
<dbReference type="PANTHER" id="PTHR38686:SF1">
    <property type="entry name" value="APOLIPOPROTEIN N-ACYLTRANSFERASE"/>
    <property type="match status" value="1"/>
</dbReference>
<dbReference type="InterPro" id="IPR004563">
    <property type="entry name" value="Apolipo_AcylTrfase"/>
</dbReference>
<evidence type="ECO:0000256" key="7">
    <source>
        <dbReference type="ARBA" id="ARBA00023315"/>
    </source>
</evidence>
<comment type="pathway">
    <text evidence="8">Protein modification; lipoprotein biosynthesis (N-acyl transfer).</text>
</comment>
<feature type="transmembrane region" description="Helical" evidence="8">
    <location>
        <begin position="124"/>
        <end position="146"/>
    </location>
</feature>
<proteinExistence type="inferred from homology"/>
<dbReference type="NCBIfam" id="TIGR00546">
    <property type="entry name" value="lnt"/>
    <property type="match status" value="1"/>
</dbReference>
<dbReference type="EMBL" id="BAABRP010000002">
    <property type="protein sequence ID" value="GAA5512295.1"/>
    <property type="molecule type" value="Genomic_DNA"/>
</dbReference>
<keyword evidence="5 8" id="KW-1133">Transmembrane helix</keyword>
<dbReference type="InterPro" id="IPR036526">
    <property type="entry name" value="C-N_Hydrolase_sf"/>
</dbReference>
<dbReference type="SUPFAM" id="SSF56317">
    <property type="entry name" value="Carbon-nitrogen hydrolase"/>
    <property type="match status" value="1"/>
</dbReference>
<comment type="similarity">
    <text evidence="8">Belongs to the CN hydrolase family. Apolipoprotein N-acyltransferase subfamily.</text>
</comment>
<gene>
    <name evidence="10" type="primary">lnt_2</name>
    <name evidence="8" type="synonym">lnt</name>
    <name evidence="10" type="ORF">Dcar01_01009</name>
</gene>
<dbReference type="PANTHER" id="PTHR38686">
    <property type="entry name" value="APOLIPOPROTEIN N-ACYLTRANSFERASE"/>
    <property type="match status" value="1"/>
</dbReference>
<dbReference type="InterPro" id="IPR003010">
    <property type="entry name" value="C-N_Hydrolase"/>
</dbReference>
<evidence type="ECO:0000256" key="8">
    <source>
        <dbReference type="HAMAP-Rule" id="MF_01148"/>
    </source>
</evidence>
<dbReference type="Proteomes" id="UP001401887">
    <property type="component" value="Unassembled WGS sequence"/>
</dbReference>
<keyword evidence="3 8" id="KW-0808">Transferase</keyword>
<dbReference type="HAMAP" id="MF_01148">
    <property type="entry name" value="Lnt"/>
    <property type="match status" value="1"/>
</dbReference>
<evidence type="ECO:0000256" key="4">
    <source>
        <dbReference type="ARBA" id="ARBA00022692"/>
    </source>
</evidence>
<comment type="caution">
    <text evidence="10">The sequence shown here is derived from an EMBL/GenBank/DDBJ whole genome shotgun (WGS) entry which is preliminary data.</text>
</comment>
<evidence type="ECO:0000256" key="1">
    <source>
        <dbReference type="ARBA" id="ARBA00004651"/>
    </source>
</evidence>
<feature type="transmembrane region" description="Helical" evidence="8">
    <location>
        <begin position="93"/>
        <end position="117"/>
    </location>
</feature>
<dbReference type="Pfam" id="PF20154">
    <property type="entry name" value="LNT_N"/>
    <property type="match status" value="1"/>
</dbReference>
<comment type="catalytic activity">
    <reaction evidence="8">
        <text>N-terminal S-1,2-diacyl-sn-glyceryl-L-cysteinyl-[lipoprotein] + a glycerophospholipid = N-acyl-S-1,2-diacyl-sn-glyceryl-L-cysteinyl-[lipoprotein] + a 2-acyl-sn-glycero-3-phospholipid + H(+)</text>
        <dbReference type="Rhea" id="RHEA:48228"/>
        <dbReference type="Rhea" id="RHEA-COMP:14681"/>
        <dbReference type="Rhea" id="RHEA-COMP:14684"/>
        <dbReference type="ChEBI" id="CHEBI:15378"/>
        <dbReference type="ChEBI" id="CHEBI:136912"/>
        <dbReference type="ChEBI" id="CHEBI:140656"/>
        <dbReference type="ChEBI" id="CHEBI:140657"/>
        <dbReference type="ChEBI" id="CHEBI:140660"/>
        <dbReference type="EC" id="2.3.1.269"/>
    </reaction>
</comment>
<comment type="function">
    <text evidence="8">Catalyzes the phospholipid dependent N-acylation of the N-terminal cysteine of apolipoprotein, the last step in lipoprotein maturation.</text>
</comment>
<keyword evidence="7 8" id="KW-0012">Acyltransferase</keyword>
<keyword evidence="11" id="KW-1185">Reference proteome</keyword>
<accession>A0ABP9W4K4</accession>
<keyword evidence="2 8" id="KW-1003">Cell membrane</keyword>
<reference evidence="10 11" key="1">
    <citation type="submission" date="2024-02" db="EMBL/GenBank/DDBJ databases">
        <title>Deinococcus carri NBRC 110142.</title>
        <authorList>
            <person name="Ichikawa N."/>
            <person name="Katano-Makiyama Y."/>
            <person name="Hidaka K."/>
        </authorList>
    </citation>
    <scope>NUCLEOTIDE SEQUENCE [LARGE SCALE GENOMIC DNA]</scope>
    <source>
        <strain evidence="10 11">NBRC 110142</strain>
    </source>
</reference>
<evidence type="ECO:0000256" key="2">
    <source>
        <dbReference type="ARBA" id="ARBA00022475"/>
    </source>
</evidence>
<name>A0ABP9W4K4_9DEIO</name>
<evidence type="ECO:0000313" key="11">
    <source>
        <dbReference type="Proteomes" id="UP001401887"/>
    </source>
</evidence>
<feature type="transmembrane region" description="Helical" evidence="8">
    <location>
        <begin position="29"/>
        <end position="56"/>
    </location>
</feature>
<protein>
    <recommendedName>
        <fullName evidence="8">Apolipoprotein N-acyltransferase</fullName>
        <shortName evidence="8">ALP N-acyltransferase</shortName>
        <ecNumber evidence="8">2.3.1.269</ecNumber>
    </recommendedName>
</protein>
<feature type="domain" description="CN hydrolase" evidence="9">
    <location>
        <begin position="232"/>
        <end position="470"/>
    </location>
</feature>
<dbReference type="InterPro" id="IPR045378">
    <property type="entry name" value="LNT_N"/>
</dbReference>
<dbReference type="Pfam" id="PF00795">
    <property type="entry name" value="CN_hydrolase"/>
    <property type="match status" value="1"/>
</dbReference>
<evidence type="ECO:0000313" key="10">
    <source>
        <dbReference type="EMBL" id="GAA5512295.1"/>
    </source>
</evidence>
<feature type="transmembrane region" description="Helical" evidence="8">
    <location>
        <begin position="199"/>
        <end position="216"/>
    </location>
</feature>
<evidence type="ECO:0000256" key="5">
    <source>
        <dbReference type="ARBA" id="ARBA00022989"/>
    </source>
</evidence>
<evidence type="ECO:0000259" key="9">
    <source>
        <dbReference type="PROSITE" id="PS50263"/>
    </source>
</evidence>
<dbReference type="Gene3D" id="3.60.110.10">
    <property type="entry name" value="Carbon-nitrogen hydrolase"/>
    <property type="match status" value="1"/>
</dbReference>
<feature type="transmembrane region" description="Helical" evidence="8">
    <location>
        <begin position="166"/>
        <end position="192"/>
    </location>
</feature>
<keyword evidence="4 8" id="KW-0812">Transmembrane</keyword>
<feature type="transmembrane region" description="Helical" evidence="8">
    <location>
        <begin position="68"/>
        <end position="87"/>
    </location>
</feature>
<dbReference type="PROSITE" id="PS50263">
    <property type="entry name" value="CN_HYDROLASE"/>
    <property type="match status" value="1"/>
</dbReference>